<evidence type="ECO:0000313" key="11">
    <source>
        <dbReference type="EMBL" id="KAJ7374875.1"/>
    </source>
</evidence>
<evidence type="ECO:0000256" key="4">
    <source>
        <dbReference type="ARBA" id="ARBA00023040"/>
    </source>
</evidence>
<evidence type="ECO:0000256" key="1">
    <source>
        <dbReference type="ARBA" id="ARBA00004141"/>
    </source>
</evidence>
<feature type="transmembrane region" description="Helical" evidence="9">
    <location>
        <begin position="277"/>
        <end position="294"/>
    </location>
</feature>
<keyword evidence="12" id="KW-1185">Reference proteome</keyword>
<comment type="subcellular location">
    <subcellularLocation>
        <location evidence="1">Membrane</location>
        <topology evidence="1">Multi-pass membrane protein</topology>
    </subcellularLocation>
</comment>
<organism evidence="11 12">
    <name type="scientific">Desmophyllum pertusum</name>
    <dbReference type="NCBI Taxonomy" id="174260"/>
    <lineage>
        <taxon>Eukaryota</taxon>
        <taxon>Metazoa</taxon>
        <taxon>Cnidaria</taxon>
        <taxon>Anthozoa</taxon>
        <taxon>Hexacorallia</taxon>
        <taxon>Scleractinia</taxon>
        <taxon>Caryophylliina</taxon>
        <taxon>Caryophylliidae</taxon>
        <taxon>Desmophyllum</taxon>
    </lineage>
</organism>
<dbReference type="OrthoDB" id="10053194at2759"/>
<dbReference type="AlphaFoldDB" id="A0A9W9Z4P4"/>
<evidence type="ECO:0000256" key="7">
    <source>
        <dbReference type="ARBA" id="ARBA00023224"/>
    </source>
</evidence>
<feature type="compositionally biased region" description="Basic and acidic residues" evidence="8">
    <location>
        <begin position="359"/>
        <end position="368"/>
    </location>
</feature>
<keyword evidence="2 9" id="KW-0812">Transmembrane</keyword>
<dbReference type="InterPro" id="IPR000276">
    <property type="entry name" value="GPCR_Rhodpsn"/>
</dbReference>
<proteinExistence type="predicted"/>
<keyword evidence="7" id="KW-0807">Transducer</keyword>
<dbReference type="CDD" id="cd00637">
    <property type="entry name" value="7tm_classA_rhodopsin-like"/>
    <property type="match status" value="1"/>
</dbReference>
<dbReference type="InterPro" id="IPR017452">
    <property type="entry name" value="GPCR_Rhodpsn_7TM"/>
</dbReference>
<feature type="domain" description="G-protein coupled receptors family 1 profile" evidence="10">
    <location>
        <begin position="39"/>
        <end position="290"/>
    </location>
</feature>
<feature type="transmembrane region" description="Helical" evidence="9">
    <location>
        <begin position="96"/>
        <end position="117"/>
    </location>
</feature>
<gene>
    <name evidence="11" type="ORF">OS493_005228</name>
</gene>
<dbReference type="Proteomes" id="UP001163046">
    <property type="component" value="Unassembled WGS sequence"/>
</dbReference>
<feature type="transmembrane region" description="Helical" evidence="9">
    <location>
        <begin position="60"/>
        <end position="84"/>
    </location>
</feature>
<evidence type="ECO:0000256" key="2">
    <source>
        <dbReference type="ARBA" id="ARBA00022692"/>
    </source>
</evidence>
<evidence type="ECO:0000256" key="8">
    <source>
        <dbReference type="SAM" id="MobiDB-lite"/>
    </source>
</evidence>
<dbReference type="PROSITE" id="PS50262">
    <property type="entry name" value="G_PROTEIN_RECEP_F1_2"/>
    <property type="match status" value="1"/>
</dbReference>
<keyword evidence="3 9" id="KW-1133">Transmembrane helix</keyword>
<evidence type="ECO:0000256" key="5">
    <source>
        <dbReference type="ARBA" id="ARBA00023136"/>
    </source>
</evidence>
<protein>
    <recommendedName>
        <fullName evidence="10">G-protein coupled receptors family 1 profile domain-containing protein</fullName>
    </recommendedName>
</protein>
<dbReference type="Pfam" id="PF00001">
    <property type="entry name" value="7tm_1"/>
    <property type="match status" value="1"/>
</dbReference>
<name>A0A9W9Z4P4_9CNID</name>
<evidence type="ECO:0000313" key="12">
    <source>
        <dbReference type="Proteomes" id="UP001163046"/>
    </source>
</evidence>
<dbReference type="GO" id="GO:0005886">
    <property type="term" value="C:plasma membrane"/>
    <property type="evidence" value="ECO:0007669"/>
    <property type="project" value="TreeGrafter"/>
</dbReference>
<dbReference type="PANTHER" id="PTHR45695">
    <property type="entry name" value="LEUCOKININ RECEPTOR-RELATED"/>
    <property type="match status" value="1"/>
</dbReference>
<dbReference type="SUPFAM" id="SSF81321">
    <property type="entry name" value="Family A G protein-coupled receptor-like"/>
    <property type="match status" value="1"/>
</dbReference>
<dbReference type="EMBL" id="MU826827">
    <property type="protein sequence ID" value="KAJ7374875.1"/>
    <property type="molecule type" value="Genomic_DNA"/>
</dbReference>
<comment type="caution">
    <text evidence="11">The sequence shown here is derived from an EMBL/GenBank/DDBJ whole genome shotgun (WGS) entry which is preliminary data.</text>
</comment>
<sequence>MNNTTFSRTDLNRNKLIHQEESPAMLAFYIAFFVVGVIENSLVLVIIFKKKERKTANEIFIANLTISDLSFITFSSTLSISMYFVQRYASIFVCKFVYPMITATFFVSIATVASMAVQRCYAILNPFKPRIKRRSLIMWQVAIWLLSFLIVTPQSIVTNVSQTWTCYEEWSSQTYAKLYTVFLFILQYIFPLTVISVSYIKIGMYVSKSNLKSRQLGTNTLNNQRVRDEMAVKRTIIIILVVFLLCMLPNQVAYFLLDFGSVDQRRAAETLLQYVDIPTFLHSCVNPIIYGALFRQFREGYVRYLSHIMRFFCCKSCNQKRRHHAEDAFADEDLVRQNRGLRLGEHPRDDQLVMEEDYEERRRNERGRGQVPGEESSRIVVMESNV</sequence>
<dbReference type="Gene3D" id="1.20.1070.10">
    <property type="entry name" value="Rhodopsin 7-helix transmembrane proteins"/>
    <property type="match status" value="1"/>
</dbReference>
<feature type="transmembrane region" description="Helical" evidence="9">
    <location>
        <begin position="176"/>
        <end position="200"/>
    </location>
</feature>
<evidence type="ECO:0000256" key="3">
    <source>
        <dbReference type="ARBA" id="ARBA00022989"/>
    </source>
</evidence>
<keyword evidence="5 9" id="KW-0472">Membrane</keyword>
<keyword evidence="4" id="KW-0297">G-protein coupled receptor</keyword>
<dbReference type="PRINTS" id="PR00237">
    <property type="entry name" value="GPCRRHODOPSN"/>
</dbReference>
<keyword evidence="6" id="KW-0675">Receptor</keyword>
<feature type="transmembrane region" description="Helical" evidence="9">
    <location>
        <begin position="235"/>
        <end position="257"/>
    </location>
</feature>
<evidence type="ECO:0000256" key="6">
    <source>
        <dbReference type="ARBA" id="ARBA00023170"/>
    </source>
</evidence>
<dbReference type="GO" id="GO:0004930">
    <property type="term" value="F:G protein-coupled receptor activity"/>
    <property type="evidence" value="ECO:0007669"/>
    <property type="project" value="UniProtKB-KW"/>
</dbReference>
<reference evidence="11" key="1">
    <citation type="submission" date="2023-01" db="EMBL/GenBank/DDBJ databases">
        <title>Genome assembly of the deep-sea coral Lophelia pertusa.</title>
        <authorList>
            <person name="Herrera S."/>
            <person name="Cordes E."/>
        </authorList>
    </citation>
    <scope>NUCLEOTIDE SEQUENCE</scope>
    <source>
        <strain evidence="11">USNM1676648</strain>
        <tissue evidence="11">Polyp</tissue>
    </source>
</reference>
<accession>A0A9W9Z4P4</accession>
<evidence type="ECO:0000259" key="10">
    <source>
        <dbReference type="PROSITE" id="PS50262"/>
    </source>
</evidence>
<feature type="transmembrane region" description="Helical" evidence="9">
    <location>
        <begin position="137"/>
        <end position="156"/>
    </location>
</feature>
<dbReference type="PANTHER" id="PTHR45695:SF9">
    <property type="entry name" value="LEUCOKININ RECEPTOR"/>
    <property type="match status" value="1"/>
</dbReference>
<evidence type="ECO:0000256" key="9">
    <source>
        <dbReference type="SAM" id="Phobius"/>
    </source>
</evidence>
<feature type="region of interest" description="Disordered" evidence="8">
    <location>
        <begin position="356"/>
        <end position="376"/>
    </location>
</feature>
<feature type="transmembrane region" description="Helical" evidence="9">
    <location>
        <begin position="26"/>
        <end position="48"/>
    </location>
</feature>